<feature type="compositionally biased region" description="Low complexity" evidence="2">
    <location>
        <begin position="311"/>
        <end position="326"/>
    </location>
</feature>
<comment type="caution">
    <text evidence="4">The sequence shown here is derived from an EMBL/GenBank/DDBJ whole genome shotgun (WGS) entry which is preliminary data.</text>
</comment>
<feature type="region of interest" description="Disordered" evidence="2">
    <location>
        <begin position="540"/>
        <end position="560"/>
    </location>
</feature>
<feature type="region of interest" description="Disordered" evidence="2">
    <location>
        <begin position="489"/>
        <end position="513"/>
    </location>
</feature>
<protein>
    <recommendedName>
        <fullName evidence="3">DNA repair metallo-beta-lactamase domain-containing protein</fullName>
    </recommendedName>
</protein>
<name>A0A5J4WAU7_9EUKA</name>
<reference evidence="4 5" key="1">
    <citation type="submission" date="2019-03" db="EMBL/GenBank/DDBJ databases">
        <title>Single cell metagenomics reveals metabolic interactions within the superorganism composed of flagellate Streblomastix strix and complex community of Bacteroidetes bacteria on its surface.</title>
        <authorList>
            <person name="Treitli S.C."/>
            <person name="Kolisko M."/>
            <person name="Husnik F."/>
            <person name="Keeling P."/>
            <person name="Hampl V."/>
        </authorList>
    </citation>
    <scope>NUCLEOTIDE SEQUENCE [LARGE SCALE GENOMIC DNA]</scope>
    <source>
        <strain evidence="4">ST1C</strain>
    </source>
</reference>
<feature type="coiled-coil region" evidence="1">
    <location>
        <begin position="157"/>
        <end position="184"/>
    </location>
</feature>
<dbReference type="AlphaFoldDB" id="A0A5J4WAU7"/>
<feature type="compositionally biased region" description="Polar residues" evidence="2">
    <location>
        <begin position="245"/>
        <end position="261"/>
    </location>
</feature>
<feature type="compositionally biased region" description="Low complexity" evidence="2">
    <location>
        <begin position="572"/>
        <end position="605"/>
    </location>
</feature>
<feature type="compositionally biased region" description="Low complexity" evidence="2">
    <location>
        <begin position="73"/>
        <end position="87"/>
    </location>
</feature>
<dbReference type="Proteomes" id="UP000324800">
    <property type="component" value="Unassembled WGS sequence"/>
</dbReference>
<feature type="compositionally biased region" description="Basic and acidic residues" evidence="2">
    <location>
        <begin position="343"/>
        <end position="353"/>
    </location>
</feature>
<feature type="compositionally biased region" description="Polar residues" evidence="2">
    <location>
        <begin position="61"/>
        <end position="72"/>
    </location>
</feature>
<dbReference type="Gene3D" id="3.40.50.12650">
    <property type="match status" value="1"/>
</dbReference>
<evidence type="ECO:0000313" key="4">
    <source>
        <dbReference type="EMBL" id="KAA6392094.1"/>
    </source>
</evidence>
<evidence type="ECO:0000259" key="3">
    <source>
        <dbReference type="Pfam" id="PF07522"/>
    </source>
</evidence>
<feature type="region of interest" description="Disordered" evidence="2">
    <location>
        <begin position="572"/>
        <end position="606"/>
    </location>
</feature>
<evidence type="ECO:0000313" key="5">
    <source>
        <dbReference type="Proteomes" id="UP000324800"/>
    </source>
</evidence>
<evidence type="ECO:0000256" key="2">
    <source>
        <dbReference type="SAM" id="MobiDB-lite"/>
    </source>
</evidence>
<feature type="region of interest" description="Disordered" evidence="2">
    <location>
        <begin position="236"/>
        <end position="262"/>
    </location>
</feature>
<sequence length="661" mass="75711">MEPQDNLLHPPNWNQNQKDQKKKERQQQKQKEKELKKKITRPFFGYSRIVAFEPSGWQYKPNNSYGNRGRSYQQQQQSSSSSSSQQSIPTARFKVSISQWGNVCTYGIPYSEHSSFPELVQFIQDLNNPRIIIPTVVSLDNGPGSFNKGSQTQIKLEKKASNKNDEAERLVNILRRALRDKEDGQRMIRWQQDQVKKTANMNDGQIGDTQNGSLSGIGIHSFGNQRMNKTLNLKNTTKQKENKNPLINSSSKSQTQPINSGSDHKRQMNILELLHPNPKKQEVNQQQQQQLNINQGRISLPHQHQQEPNTNNQNYNQFQSSSSFQYPQHPFKTSSSSYSDTFDQDRFYYDPKNNRTQQQTQNSPFLFKRSQMSSLLLEGKQEASNYQKSKINQNGNNQNEINNDKYKCEEVKEPLWEFIPGWKDNNEFEDVSKKINIQEQQEQYEDDQIKEKQEQIQMPTMFVARSLIQKSGIMDTPPFKERDINQMMNSDNEESSDKSDNSIPQDLSPPSISMNTLKVNVSSLSDSQSDSQLQFSLPIQRNHSPIDPSSLSPPIQTFTDTRSDSLISSQILSESQNNSSYSSYSSSSSSNTQLSQSMKVQQSSSVPDIDDETLKLLGLTPHEIALQRHLYHQARTIGSRSGGQSSNSQSSIGRFSLKRRK</sequence>
<dbReference type="InterPro" id="IPR011084">
    <property type="entry name" value="DRMBL"/>
</dbReference>
<feature type="compositionally biased region" description="Low complexity" evidence="2">
    <location>
        <begin position="545"/>
        <end position="555"/>
    </location>
</feature>
<gene>
    <name evidence="4" type="ORF">EZS28_012382</name>
</gene>
<keyword evidence="1" id="KW-0175">Coiled coil</keyword>
<feature type="compositionally biased region" description="Polar residues" evidence="2">
    <location>
        <begin position="503"/>
        <end position="513"/>
    </location>
</feature>
<feature type="compositionally biased region" description="Low complexity" evidence="2">
    <location>
        <begin position="637"/>
        <end position="655"/>
    </location>
</feature>
<dbReference type="OrthoDB" id="262529at2759"/>
<dbReference type="EMBL" id="SNRW01002661">
    <property type="protein sequence ID" value="KAA6392094.1"/>
    <property type="molecule type" value="Genomic_DNA"/>
</dbReference>
<proteinExistence type="predicted"/>
<feature type="region of interest" description="Disordered" evidence="2">
    <location>
        <begin position="1"/>
        <end position="39"/>
    </location>
</feature>
<dbReference type="Pfam" id="PF07522">
    <property type="entry name" value="DRMBL"/>
    <property type="match status" value="1"/>
</dbReference>
<feature type="region of interest" description="Disordered" evidence="2">
    <location>
        <begin position="302"/>
        <end position="361"/>
    </location>
</feature>
<feature type="compositionally biased region" description="Polar residues" evidence="2">
    <location>
        <begin position="194"/>
        <end position="214"/>
    </location>
</feature>
<feature type="region of interest" description="Disordered" evidence="2">
    <location>
        <begin position="194"/>
        <end position="223"/>
    </location>
</feature>
<evidence type="ECO:0000256" key="1">
    <source>
        <dbReference type="SAM" id="Coils"/>
    </source>
</evidence>
<organism evidence="4 5">
    <name type="scientific">Streblomastix strix</name>
    <dbReference type="NCBI Taxonomy" id="222440"/>
    <lineage>
        <taxon>Eukaryota</taxon>
        <taxon>Metamonada</taxon>
        <taxon>Preaxostyla</taxon>
        <taxon>Oxymonadida</taxon>
        <taxon>Streblomastigidae</taxon>
        <taxon>Streblomastix</taxon>
    </lineage>
</organism>
<feature type="compositionally biased region" description="Basic and acidic residues" evidence="2">
    <location>
        <begin position="18"/>
        <end position="37"/>
    </location>
</feature>
<accession>A0A5J4WAU7</accession>
<feature type="compositionally biased region" description="Polar residues" evidence="2">
    <location>
        <begin position="331"/>
        <end position="341"/>
    </location>
</feature>
<feature type="domain" description="DNA repair metallo-beta-lactamase" evidence="3">
    <location>
        <begin position="30"/>
        <end position="137"/>
    </location>
</feature>
<feature type="region of interest" description="Disordered" evidence="2">
    <location>
        <begin position="636"/>
        <end position="661"/>
    </location>
</feature>
<feature type="region of interest" description="Disordered" evidence="2">
    <location>
        <begin position="61"/>
        <end position="88"/>
    </location>
</feature>